<organism evidence="3 4">
    <name type="scientific">Elasticomyces elasticus</name>
    <dbReference type="NCBI Taxonomy" id="574655"/>
    <lineage>
        <taxon>Eukaryota</taxon>
        <taxon>Fungi</taxon>
        <taxon>Dikarya</taxon>
        <taxon>Ascomycota</taxon>
        <taxon>Pezizomycotina</taxon>
        <taxon>Dothideomycetes</taxon>
        <taxon>Dothideomycetidae</taxon>
        <taxon>Mycosphaerellales</taxon>
        <taxon>Teratosphaeriaceae</taxon>
        <taxon>Elasticomyces</taxon>
    </lineage>
</organism>
<dbReference type="PANTHER" id="PTHR37577:SF1">
    <property type="entry name" value="INTEGRAL MEMBRANE PROTEIN"/>
    <property type="match status" value="1"/>
</dbReference>
<dbReference type="PANTHER" id="PTHR37577">
    <property type="entry name" value="INTEGRAL MEMBRANE PROTEIN"/>
    <property type="match status" value="1"/>
</dbReference>
<evidence type="ECO:0000313" key="4">
    <source>
        <dbReference type="Proteomes" id="UP001310594"/>
    </source>
</evidence>
<keyword evidence="2" id="KW-0472">Membrane</keyword>
<feature type="region of interest" description="Disordered" evidence="1">
    <location>
        <begin position="467"/>
        <end position="532"/>
    </location>
</feature>
<gene>
    <name evidence="3" type="ORF">LTR97_007701</name>
</gene>
<feature type="compositionally biased region" description="Polar residues" evidence="1">
    <location>
        <begin position="494"/>
        <end position="507"/>
    </location>
</feature>
<proteinExistence type="predicted"/>
<accession>A0AAN8A090</accession>
<dbReference type="InterPro" id="IPR053018">
    <property type="entry name" value="Elsinochrome_Biosynth-Asso"/>
</dbReference>
<dbReference type="Proteomes" id="UP001310594">
    <property type="component" value="Unassembled WGS sequence"/>
</dbReference>
<feature type="transmembrane region" description="Helical" evidence="2">
    <location>
        <begin position="313"/>
        <end position="335"/>
    </location>
</feature>
<feature type="transmembrane region" description="Helical" evidence="2">
    <location>
        <begin position="263"/>
        <end position="283"/>
    </location>
</feature>
<comment type="caution">
    <text evidence="3">The sequence shown here is derived from an EMBL/GenBank/DDBJ whole genome shotgun (WGS) entry which is preliminary data.</text>
</comment>
<reference evidence="3" key="1">
    <citation type="submission" date="2023-08" db="EMBL/GenBank/DDBJ databases">
        <title>Black Yeasts Isolated from many extreme environments.</title>
        <authorList>
            <person name="Coleine C."/>
            <person name="Stajich J.E."/>
            <person name="Selbmann L."/>
        </authorList>
    </citation>
    <scope>NUCLEOTIDE SEQUENCE</scope>
    <source>
        <strain evidence="3">CCFEE 5810</strain>
    </source>
</reference>
<feature type="compositionally biased region" description="Polar residues" evidence="1">
    <location>
        <begin position="469"/>
        <end position="486"/>
    </location>
</feature>
<evidence type="ECO:0000256" key="1">
    <source>
        <dbReference type="SAM" id="MobiDB-lite"/>
    </source>
</evidence>
<feature type="transmembrane region" description="Helical" evidence="2">
    <location>
        <begin position="104"/>
        <end position="128"/>
    </location>
</feature>
<sequence>MATSEIRNGKFLNGTQAPSASYECASSLLSCPAGLSAVQLSSARAYMFTDIVLVLEVAPSVAKRPLSSAPDTCIQAVDFTCNSYKRGCNCPNLQPDADIAGTGVVLSFIVVAILSFIIYIICMFLAMINTTSMNPKDKWLRERVTKMMNHRISDERKEIWLKSLTKVLLGLSDQQLVTCLAVLIVAVVKLADGSLTVYHFTICADLASCSNAVHTMTLDVLASYFRRRVKFPTRADTLGRVASKSENGKVKWRRMPLMTTLRMALMTICAALLIFCFVLGNYWPWYDVFACPAKCAREDLEGNYDYMLGSTRIILLLISQPIAVMALTNTGINFSRAIQSKHMEKPDARPSVLYHALSARAIATLTKHAAAFRCYYSSDMVRALLSLINVVLGVYLIMGDRAVGHAIMTRQDVPNDELEWGFGQLVPLIFCVLPFIAAGESYWDEYLATRDEGENSQDAIELEEEVEMNSISGVPQSQPAASNSSDAPVPPEASESSALPLGSTSAIGESDDLTDEGRSRVLRRSTFPIDRA</sequence>
<keyword evidence="2" id="KW-0812">Transmembrane</keyword>
<keyword evidence="2" id="KW-1133">Transmembrane helix</keyword>
<dbReference type="EMBL" id="JAVRQU010000011">
    <property type="protein sequence ID" value="KAK5697563.1"/>
    <property type="molecule type" value="Genomic_DNA"/>
</dbReference>
<evidence type="ECO:0000313" key="3">
    <source>
        <dbReference type="EMBL" id="KAK5697563.1"/>
    </source>
</evidence>
<feature type="transmembrane region" description="Helical" evidence="2">
    <location>
        <begin position="418"/>
        <end position="437"/>
    </location>
</feature>
<name>A0AAN8A090_9PEZI</name>
<protein>
    <submittedName>
        <fullName evidence="3">Uncharacterized protein</fullName>
    </submittedName>
</protein>
<dbReference type="AlphaFoldDB" id="A0AAN8A090"/>
<evidence type="ECO:0000256" key="2">
    <source>
        <dbReference type="SAM" id="Phobius"/>
    </source>
</evidence>
<feature type="transmembrane region" description="Helical" evidence="2">
    <location>
        <begin position="380"/>
        <end position="398"/>
    </location>
</feature>